<feature type="region of interest" description="Disordered" evidence="2">
    <location>
        <begin position="179"/>
        <end position="228"/>
    </location>
</feature>
<reference evidence="3 4" key="1">
    <citation type="journal article" date="2016" name="Mol. Biol. Evol.">
        <title>Comparative Genomics of Early-Diverging Mushroom-Forming Fungi Provides Insights into the Origins of Lignocellulose Decay Capabilities.</title>
        <authorList>
            <person name="Nagy L.G."/>
            <person name="Riley R."/>
            <person name="Tritt A."/>
            <person name="Adam C."/>
            <person name="Daum C."/>
            <person name="Floudas D."/>
            <person name="Sun H."/>
            <person name="Yadav J.S."/>
            <person name="Pangilinan J."/>
            <person name="Larsson K.H."/>
            <person name="Matsuura K."/>
            <person name="Barry K."/>
            <person name="Labutti K."/>
            <person name="Kuo R."/>
            <person name="Ohm R.A."/>
            <person name="Bhattacharya S.S."/>
            <person name="Shirouzu T."/>
            <person name="Yoshinaga Y."/>
            <person name="Martin F.M."/>
            <person name="Grigoriev I.V."/>
            <person name="Hibbett D.S."/>
        </authorList>
    </citation>
    <scope>NUCLEOTIDE SEQUENCE [LARGE SCALE GENOMIC DNA]</scope>
    <source>
        <strain evidence="3 4">TUFC12733</strain>
    </source>
</reference>
<evidence type="ECO:0000313" key="4">
    <source>
        <dbReference type="Proteomes" id="UP000076738"/>
    </source>
</evidence>
<keyword evidence="4" id="KW-1185">Reference proteome</keyword>
<feature type="compositionally biased region" description="Low complexity" evidence="2">
    <location>
        <begin position="485"/>
        <end position="495"/>
    </location>
</feature>
<sequence length="1160" mass="125215">MPSFSVLNFRRARKGSNRPPPAPVPDKPASPASFFSPGSPLLEIATHLPPELHDVKSDLETPPSEASIMAKPPRPPRINTPELNLELHFDSSFSVPELFLPRNPSVYLLEEKGSEGAAREIETYKMLQPNARPPHHANLSQTSIVSAAPSYKTTATRRPAPAPIQIPNPVLRSTATVVVENSSERGRPKSKTPSSQKIPIKGTMASMTPSLPHATPRHSVKSMKSLMPPSSVHSSTAFPDFLSSMFTLPPEGISELFGHARQDSALLPVDTPGHRIPSLYRKSVRSSRGKSLVRRTSMPLLNVNPTVLEPETKPRPASALSPSKSPLEAFVAEETVKGRPASKELPEIPHSAAPSTGDHEFLLQVDDTEVSYGETSGQSTAPETSSSGASTAPTSASLFEGLGVSSSAGLDMALPKLVKSTSLEDFNSLKEMVFSASELQTYLETVPEVSTPSTDGAKTEPHSALLSPISPLTVSSIDVRRRSMDSSSRPVSVKSKAGAPPHLALPFGISDPITRKRASAGTIPTPVDTRKDKHLNVQYGQIPPSALAGPEKAQSKPRPPPLARKGTDNVPTLQPVGSLRRGTRARNISNTSSSDFPSPPLMLGTAPRRDSDAFPQTPRPWSSVESSPHQSTQQLLPIAPVLATPDSSQHVHQRLESFGRDVSRRTSVIGSGRKATRSRPALPIGPRKAPSRVPAGFTPQPSPGLPTASLMSSVSRTFGARPRTRSRPQTPTFGTQPLPWRGLTLEAAQWSYTSDQLQEIVGRAIRSGTDSSSIRLLNPDTLDTELPEEEERLESKRDQLKSKFRTNSRRRRLLLRELDQAADPDSVQRLASELAEENALSDQLADELYIIGDQLSQLARLRDAHCSSALSMALRKLNSSLIRAKAEVLELQTKAGQLEAEREEAWAVAESVEHQLNNLRQQLEEMTQSKADLSVDEGALSRSASARSSRVSAARKASLRASKASLRLSAGRSKSMRSSSSSVRYTSIIWPRSPSSKMDGIPPVPPVPSNPMSLAMPSVDPQSSTSSSSRGTSTVSASYAQAKREVYDMLGLDPIPTPRLLRRAQSMSSVQTLSAALSGTFTTPMTDSPAESSIGPLPSPLVKSWSIDFKSRPRRSFSVNGSFLMYPQLLQNLSEETNLADVQDVDETENPVGQQSTSPH</sequence>
<accession>A0A167KJX1</accession>
<feature type="compositionally biased region" description="Acidic residues" evidence="2">
    <location>
        <begin position="782"/>
        <end position="792"/>
    </location>
</feature>
<dbReference type="AlphaFoldDB" id="A0A167KJX1"/>
<keyword evidence="1" id="KW-0175">Coiled coil</keyword>
<feature type="region of interest" description="Disordered" evidence="2">
    <location>
        <begin position="1140"/>
        <end position="1160"/>
    </location>
</feature>
<feature type="region of interest" description="Disordered" evidence="2">
    <location>
        <begin position="446"/>
        <end position="465"/>
    </location>
</feature>
<feature type="region of interest" description="Disordered" evidence="2">
    <location>
        <begin position="1"/>
        <end position="36"/>
    </location>
</feature>
<feature type="region of interest" description="Disordered" evidence="2">
    <location>
        <begin position="992"/>
        <end position="1037"/>
    </location>
</feature>
<feature type="compositionally biased region" description="Polar residues" evidence="2">
    <location>
        <begin position="446"/>
        <end position="456"/>
    </location>
</feature>
<feature type="compositionally biased region" description="Low complexity" evidence="2">
    <location>
        <begin position="315"/>
        <end position="327"/>
    </location>
</feature>
<feature type="compositionally biased region" description="Basic and acidic residues" evidence="2">
    <location>
        <begin position="334"/>
        <end position="347"/>
    </location>
</feature>
<dbReference type="OrthoDB" id="3271284at2759"/>
<feature type="region of interest" description="Disordered" evidence="2">
    <location>
        <begin position="479"/>
        <end position="633"/>
    </location>
</feature>
<name>A0A167KJX1_CALVF</name>
<feature type="region of interest" description="Disordered" evidence="2">
    <location>
        <begin position="666"/>
        <end position="739"/>
    </location>
</feature>
<organism evidence="3 4">
    <name type="scientific">Calocera viscosa (strain TUFC12733)</name>
    <dbReference type="NCBI Taxonomy" id="1330018"/>
    <lineage>
        <taxon>Eukaryota</taxon>
        <taxon>Fungi</taxon>
        <taxon>Dikarya</taxon>
        <taxon>Basidiomycota</taxon>
        <taxon>Agaricomycotina</taxon>
        <taxon>Dacrymycetes</taxon>
        <taxon>Dacrymycetales</taxon>
        <taxon>Dacrymycetaceae</taxon>
        <taxon>Calocera</taxon>
    </lineage>
</organism>
<feature type="compositionally biased region" description="Low complexity" evidence="2">
    <location>
        <begin position="379"/>
        <end position="395"/>
    </location>
</feature>
<feature type="compositionally biased region" description="Polar residues" evidence="2">
    <location>
        <begin position="619"/>
        <end position="633"/>
    </location>
</feature>
<feature type="compositionally biased region" description="Polar residues" evidence="2">
    <location>
        <begin position="586"/>
        <end position="596"/>
    </location>
</feature>
<feature type="compositionally biased region" description="Polar residues" evidence="2">
    <location>
        <begin position="1151"/>
        <end position="1160"/>
    </location>
</feature>
<evidence type="ECO:0000256" key="2">
    <source>
        <dbReference type="SAM" id="MobiDB-lite"/>
    </source>
</evidence>
<feature type="compositionally biased region" description="Low complexity" evidence="2">
    <location>
        <begin position="1023"/>
        <end position="1037"/>
    </location>
</feature>
<dbReference type="STRING" id="1330018.A0A167KJX1"/>
<evidence type="ECO:0000256" key="1">
    <source>
        <dbReference type="SAM" id="Coils"/>
    </source>
</evidence>
<feature type="compositionally biased region" description="Pro residues" evidence="2">
    <location>
        <begin position="18"/>
        <end position="28"/>
    </location>
</feature>
<dbReference type="Proteomes" id="UP000076738">
    <property type="component" value="Unassembled WGS sequence"/>
</dbReference>
<feature type="region of interest" description="Disordered" evidence="2">
    <location>
        <begin position="54"/>
        <end position="81"/>
    </location>
</feature>
<feature type="region of interest" description="Disordered" evidence="2">
    <location>
        <begin position="776"/>
        <end position="798"/>
    </location>
</feature>
<feature type="region of interest" description="Disordered" evidence="2">
    <location>
        <begin position="371"/>
        <end position="395"/>
    </location>
</feature>
<evidence type="ECO:0000313" key="3">
    <source>
        <dbReference type="EMBL" id="KZO94718.1"/>
    </source>
</evidence>
<gene>
    <name evidence="3" type="ORF">CALVIDRAFT_599778</name>
</gene>
<dbReference type="EMBL" id="KV417293">
    <property type="protein sequence ID" value="KZO94718.1"/>
    <property type="molecule type" value="Genomic_DNA"/>
</dbReference>
<proteinExistence type="predicted"/>
<feature type="region of interest" description="Disordered" evidence="2">
    <location>
        <begin position="303"/>
        <end position="357"/>
    </location>
</feature>
<protein>
    <submittedName>
        <fullName evidence="3">Uncharacterized protein</fullName>
    </submittedName>
</protein>
<feature type="coiled-coil region" evidence="1">
    <location>
        <begin position="874"/>
        <end position="936"/>
    </location>
</feature>